<dbReference type="Pfam" id="PF05678">
    <property type="entry name" value="VQ"/>
    <property type="match status" value="1"/>
</dbReference>
<evidence type="ECO:0000259" key="2">
    <source>
        <dbReference type="Pfam" id="PF05678"/>
    </source>
</evidence>
<protein>
    <recommendedName>
        <fullName evidence="2">VQ domain-containing protein</fullName>
    </recommendedName>
</protein>
<dbReference type="PANTHER" id="PTHR33624">
    <property type="entry name" value="SIGMA FACTOR BINDING PROTEIN 1, CHLOROPLASTIC"/>
    <property type="match status" value="1"/>
</dbReference>
<dbReference type="Proteomes" id="UP000652761">
    <property type="component" value="Unassembled WGS sequence"/>
</dbReference>
<feature type="region of interest" description="Disordered" evidence="1">
    <location>
        <begin position="1"/>
        <end position="20"/>
    </location>
</feature>
<proteinExistence type="predicted"/>
<comment type="caution">
    <text evidence="3">The sequence shown here is derived from an EMBL/GenBank/DDBJ whole genome shotgun (WGS) entry which is preliminary data.</text>
</comment>
<feature type="compositionally biased region" description="Basic and acidic residues" evidence="1">
    <location>
        <begin position="1"/>
        <end position="15"/>
    </location>
</feature>
<accession>A0A843UZ83</accession>
<reference evidence="3" key="1">
    <citation type="submission" date="2017-07" db="EMBL/GenBank/DDBJ databases">
        <title>Taro Niue Genome Assembly and Annotation.</title>
        <authorList>
            <person name="Atibalentja N."/>
            <person name="Keating K."/>
            <person name="Fields C.J."/>
        </authorList>
    </citation>
    <scope>NUCLEOTIDE SEQUENCE</scope>
    <source>
        <strain evidence="3">Niue_2</strain>
        <tissue evidence="3">Leaf</tissue>
    </source>
</reference>
<gene>
    <name evidence="3" type="ORF">Taro_019435</name>
</gene>
<organism evidence="3 4">
    <name type="scientific">Colocasia esculenta</name>
    <name type="common">Wild taro</name>
    <name type="synonym">Arum esculentum</name>
    <dbReference type="NCBI Taxonomy" id="4460"/>
    <lineage>
        <taxon>Eukaryota</taxon>
        <taxon>Viridiplantae</taxon>
        <taxon>Streptophyta</taxon>
        <taxon>Embryophyta</taxon>
        <taxon>Tracheophyta</taxon>
        <taxon>Spermatophyta</taxon>
        <taxon>Magnoliopsida</taxon>
        <taxon>Liliopsida</taxon>
        <taxon>Araceae</taxon>
        <taxon>Aroideae</taxon>
        <taxon>Colocasieae</taxon>
        <taxon>Colocasia</taxon>
    </lineage>
</organism>
<evidence type="ECO:0000256" key="1">
    <source>
        <dbReference type="SAM" id="MobiDB-lite"/>
    </source>
</evidence>
<feature type="domain" description="VQ" evidence="2">
    <location>
        <begin position="26"/>
        <end position="52"/>
    </location>
</feature>
<evidence type="ECO:0000313" key="4">
    <source>
        <dbReference type="Proteomes" id="UP000652761"/>
    </source>
</evidence>
<dbReference type="PANTHER" id="PTHR33624:SF2">
    <property type="entry name" value="SIGMA FACTOR BINDING PROTEIN 1, CHLOROPLASTIC"/>
    <property type="match status" value="1"/>
</dbReference>
<keyword evidence="4" id="KW-1185">Reference proteome</keyword>
<dbReference type="InterPro" id="IPR039335">
    <property type="entry name" value="SIB1/2"/>
</dbReference>
<sequence>MEKPSAASTKHENKQAKKKQIKVVYISNPMRVKTTAAEFKGLVQELTGQDSDIAERLSKFGEMEQADVGTASADRGSVSSDNSLAGAACPPHSGNGEIHQQRQQQRVPFPDTGTPYDMLDENFPAQILDDLESFMPSSSYYDSSPAIDESKNLA</sequence>
<dbReference type="InterPro" id="IPR008889">
    <property type="entry name" value="VQ"/>
</dbReference>
<dbReference type="OrthoDB" id="665788at2759"/>
<dbReference type="EMBL" id="NMUH01000936">
    <property type="protein sequence ID" value="MQL86894.1"/>
    <property type="molecule type" value="Genomic_DNA"/>
</dbReference>
<feature type="region of interest" description="Disordered" evidence="1">
    <location>
        <begin position="66"/>
        <end position="120"/>
    </location>
</feature>
<evidence type="ECO:0000313" key="3">
    <source>
        <dbReference type="EMBL" id="MQL86894.1"/>
    </source>
</evidence>
<dbReference type="AlphaFoldDB" id="A0A843UZ83"/>
<name>A0A843UZ83_COLES</name>